<dbReference type="STRING" id="392421.SAMN04488694_1278"/>
<protein>
    <submittedName>
        <fullName evidence="1">Uncharacterized protein</fullName>
    </submittedName>
</protein>
<evidence type="ECO:0000313" key="1">
    <source>
        <dbReference type="EMBL" id="SDD99426.1"/>
    </source>
</evidence>
<accession>A0A1G6ZCF8</accession>
<dbReference type="EMBL" id="FOIC01000027">
    <property type="protein sequence ID" value="SEU01817.1"/>
    <property type="molecule type" value="Genomic_DNA"/>
</dbReference>
<organism evidence="1 4">
    <name type="scientific">Natrinema hispanicum</name>
    <dbReference type="NCBI Taxonomy" id="392421"/>
    <lineage>
        <taxon>Archaea</taxon>
        <taxon>Methanobacteriati</taxon>
        <taxon>Methanobacteriota</taxon>
        <taxon>Stenosarchaea group</taxon>
        <taxon>Halobacteria</taxon>
        <taxon>Halobacteriales</taxon>
        <taxon>Natrialbaceae</taxon>
        <taxon>Natrinema</taxon>
    </lineage>
</organism>
<dbReference type="EMBL" id="FMZP01000093">
    <property type="protein sequence ID" value="SDD99426.1"/>
    <property type="molecule type" value="Genomic_DNA"/>
</dbReference>
<reference evidence="3 4" key="1">
    <citation type="submission" date="2016-10" db="EMBL/GenBank/DDBJ databases">
        <authorList>
            <person name="Varghese N."/>
            <person name="Submissions S."/>
        </authorList>
    </citation>
    <scope>NUCLEOTIDE SEQUENCE [LARGE SCALE GENOMIC DNA]</scope>
    <source>
        <strain evidence="1 4">CDM_1</strain>
        <strain evidence="3">CDM_6</strain>
    </source>
</reference>
<name>A0A1G6ZCF8_9EURY</name>
<dbReference type="Proteomes" id="UP000199320">
    <property type="component" value="Unassembled WGS sequence"/>
</dbReference>
<keyword evidence="3" id="KW-1185">Reference proteome</keyword>
<evidence type="ECO:0000313" key="3">
    <source>
        <dbReference type="Proteomes" id="UP000199320"/>
    </source>
</evidence>
<evidence type="ECO:0000313" key="4">
    <source>
        <dbReference type="Proteomes" id="UP000324021"/>
    </source>
</evidence>
<sequence length="35" mass="3902">MGVSFEVLFESLRTDICTNEHGYITSVDRIIAGMP</sequence>
<proteinExistence type="predicted"/>
<evidence type="ECO:0000313" key="2">
    <source>
        <dbReference type="EMBL" id="SEU01817.1"/>
    </source>
</evidence>
<dbReference type="AlphaFoldDB" id="A0A1G6ZCF8"/>
<dbReference type="Proteomes" id="UP000324021">
    <property type="component" value="Unassembled WGS sequence"/>
</dbReference>
<gene>
    <name evidence="2" type="ORF">SAMN04488694_1278</name>
    <name evidence="1" type="ORF">SAMN05192552_10935</name>
</gene>
<reference evidence="2" key="2">
    <citation type="submission" date="2016-10" db="EMBL/GenBank/DDBJ databases">
        <authorList>
            <person name="de Groot N.N."/>
        </authorList>
    </citation>
    <scope>NUCLEOTIDE SEQUENCE [LARGE SCALE GENOMIC DNA]</scope>
    <source>
        <strain evidence="2">CDM_6</strain>
    </source>
</reference>